<accession>A0A7C1BB26</accession>
<sequence length="112" mass="12418">MRTYKILLSYSESRSSLGSGRAGCTTRPQHSILVAMEEKWLTVHVVHGMEKAVIIKGRLESEGIPVELKYEAIGKLYGITVNGIGEIKILVPPDFYDEAKSIIEEAEGKQID</sequence>
<organism evidence="2">
    <name type="scientific">candidate division WOR-3 bacterium</name>
    <dbReference type="NCBI Taxonomy" id="2052148"/>
    <lineage>
        <taxon>Bacteria</taxon>
        <taxon>Bacteria division WOR-3</taxon>
    </lineage>
</organism>
<protein>
    <submittedName>
        <fullName evidence="2">DUF2007 domain-containing protein</fullName>
    </submittedName>
</protein>
<dbReference type="Proteomes" id="UP000885931">
    <property type="component" value="Unassembled WGS sequence"/>
</dbReference>
<gene>
    <name evidence="2" type="ORF">ENG67_01095</name>
</gene>
<dbReference type="Pfam" id="PF09413">
    <property type="entry name" value="DUF2007"/>
    <property type="match status" value="1"/>
</dbReference>
<dbReference type="InterPro" id="IPR018551">
    <property type="entry name" value="DUF2007"/>
</dbReference>
<proteinExistence type="predicted"/>
<feature type="domain" description="DUF2007" evidence="1">
    <location>
        <begin position="52"/>
        <end position="107"/>
    </location>
</feature>
<dbReference type="EMBL" id="DRBW01000042">
    <property type="protein sequence ID" value="HDM89790.1"/>
    <property type="molecule type" value="Genomic_DNA"/>
</dbReference>
<evidence type="ECO:0000313" key="2">
    <source>
        <dbReference type="EMBL" id="HDM89790.1"/>
    </source>
</evidence>
<name>A0A7C1BB26_UNCW3</name>
<evidence type="ECO:0000259" key="1">
    <source>
        <dbReference type="Pfam" id="PF09413"/>
    </source>
</evidence>
<reference evidence="2" key="1">
    <citation type="journal article" date="2020" name="mSystems">
        <title>Genome- and Community-Level Interaction Insights into Carbon Utilization and Element Cycling Functions of Hydrothermarchaeota in Hydrothermal Sediment.</title>
        <authorList>
            <person name="Zhou Z."/>
            <person name="Liu Y."/>
            <person name="Xu W."/>
            <person name="Pan J."/>
            <person name="Luo Z.H."/>
            <person name="Li M."/>
        </authorList>
    </citation>
    <scope>NUCLEOTIDE SEQUENCE [LARGE SCALE GENOMIC DNA]</scope>
    <source>
        <strain evidence="2">HyVt-237</strain>
    </source>
</reference>
<comment type="caution">
    <text evidence="2">The sequence shown here is derived from an EMBL/GenBank/DDBJ whole genome shotgun (WGS) entry which is preliminary data.</text>
</comment>
<dbReference type="AlphaFoldDB" id="A0A7C1BB26"/>